<evidence type="ECO:0000256" key="7">
    <source>
        <dbReference type="ARBA" id="ARBA00047989"/>
    </source>
</evidence>
<dbReference type="Pfam" id="PF02578">
    <property type="entry name" value="Cu-oxidase_4"/>
    <property type="match status" value="1"/>
</dbReference>
<dbReference type="SUPFAM" id="SSF64438">
    <property type="entry name" value="CNF1/YfiH-like putative cysteine hydrolases"/>
    <property type="match status" value="1"/>
</dbReference>
<keyword evidence="6" id="KW-0862">Zinc</keyword>
<dbReference type="NCBIfam" id="NF007998">
    <property type="entry name" value="PRK10723.1"/>
    <property type="match status" value="1"/>
</dbReference>
<dbReference type="GO" id="GO:0017061">
    <property type="term" value="F:S-methyl-5-thioadenosine phosphorylase activity"/>
    <property type="evidence" value="ECO:0007669"/>
    <property type="project" value="UniProtKB-EC"/>
</dbReference>
<organism evidence="11 12">
    <name type="scientific">Rahnella sp. (strain Y9602)</name>
    <dbReference type="NCBI Taxonomy" id="2703885"/>
    <lineage>
        <taxon>Bacteria</taxon>
        <taxon>Pseudomonadati</taxon>
        <taxon>Pseudomonadota</taxon>
        <taxon>Gammaproteobacteria</taxon>
        <taxon>Enterobacterales</taxon>
        <taxon>Yersiniaceae</taxon>
        <taxon>Rahnella</taxon>
    </lineage>
</organism>
<dbReference type="GO" id="GO:0005507">
    <property type="term" value="F:copper ion binding"/>
    <property type="evidence" value="ECO:0007669"/>
    <property type="project" value="TreeGrafter"/>
</dbReference>
<dbReference type="GO" id="GO:0016787">
    <property type="term" value="F:hydrolase activity"/>
    <property type="evidence" value="ECO:0007669"/>
    <property type="project" value="UniProtKB-KW"/>
</dbReference>
<dbReference type="RefSeq" id="WP_013574068.1">
    <property type="nucleotide sequence ID" value="NC_015061.1"/>
</dbReference>
<comment type="catalytic activity">
    <reaction evidence="7">
        <text>adenosine + H2O + H(+) = inosine + NH4(+)</text>
        <dbReference type="Rhea" id="RHEA:24408"/>
        <dbReference type="ChEBI" id="CHEBI:15377"/>
        <dbReference type="ChEBI" id="CHEBI:15378"/>
        <dbReference type="ChEBI" id="CHEBI:16335"/>
        <dbReference type="ChEBI" id="CHEBI:17596"/>
        <dbReference type="ChEBI" id="CHEBI:28938"/>
        <dbReference type="EC" id="3.5.4.4"/>
    </reaction>
    <physiologicalReaction direction="left-to-right" evidence="7">
        <dbReference type="Rhea" id="RHEA:24409"/>
    </physiologicalReaction>
</comment>
<dbReference type="NCBIfam" id="TIGR00726">
    <property type="entry name" value="peptidoglycan editing factor PgeF"/>
    <property type="match status" value="1"/>
</dbReference>
<comment type="catalytic activity">
    <reaction evidence="9">
        <text>S-methyl-5'-thioadenosine + phosphate = 5-(methylsulfanyl)-alpha-D-ribose 1-phosphate + adenine</text>
        <dbReference type="Rhea" id="RHEA:11852"/>
        <dbReference type="ChEBI" id="CHEBI:16708"/>
        <dbReference type="ChEBI" id="CHEBI:17509"/>
        <dbReference type="ChEBI" id="CHEBI:43474"/>
        <dbReference type="ChEBI" id="CHEBI:58533"/>
        <dbReference type="EC" id="2.4.2.28"/>
    </reaction>
    <physiologicalReaction direction="left-to-right" evidence="9">
        <dbReference type="Rhea" id="RHEA:11853"/>
    </physiologicalReaction>
</comment>
<gene>
    <name evidence="11" type="ordered locus">Rahaq_0736</name>
</gene>
<evidence type="ECO:0000256" key="9">
    <source>
        <dbReference type="ARBA" id="ARBA00049893"/>
    </source>
</evidence>
<evidence type="ECO:0000256" key="2">
    <source>
        <dbReference type="ARBA" id="ARBA00007353"/>
    </source>
</evidence>
<accession>A0A0H3F690</accession>
<evidence type="ECO:0000256" key="6">
    <source>
        <dbReference type="ARBA" id="ARBA00022833"/>
    </source>
</evidence>
<dbReference type="eggNOG" id="COG1496">
    <property type="taxonomic scope" value="Bacteria"/>
</dbReference>
<name>A0A0H3F690_RAHSY</name>
<dbReference type="InterPro" id="IPR038371">
    <property type="entry name" value="Cu_polyphenol_OxRdtase_sf"/>
</dbReference>
<evidence type="ECO:0000313" key="11">
    <source>
        <dbReference type="EMBL" id="ADW72363.1"/>
    </source>
</evidence>
<evidence type="ECO:0000313" key="12">
    <source>
        <dbReference type="Proteomes" id="UP000007257"/>
    </source>
</evidence>
<dbReference type="InterPro" id="IPR003730">
    <property type="entry name" value="Cu_polyphenol_OxRdtase"/>
</dbReference>
<protein>
    <recommendedName>
        <fullName evidence="10">Purine nucleoside phosphorylase</fullName>
    </recommendedName>
</protein>
<keyword evidence="5" id="KW-0378">Hydrolase</keyword>
<dbReference type="Gene3D" id="3.60.140.10">
    <property type="entry name" value="CNF1/YfiH-like putative cysteine hydrolases"/>
    <property type="match status" value="1"/>
</dbReference>
<dbReference type="OrthoDB" id="4279at2"/>
<comment type="catalytic activity">
    <reaction evidence="1">
        <text>inosine + phosphate = alpha-D-ribose 1-phosphate + hypoxanthine</text>
        <dbReference type="Rhea" id="RHEA:27646"/>
        <dbReference type="ChEBI" id="CHEBI:17368"/>
        <dbReference type="ChEBI" id="CHEBI:17596"/>
        <dbReference type="ChEBI" id="CHEBI:43474"/>
        <dbReference type="ChEBI" id="CHEBI:57720"/>
        <dbReference type="EC" id="2.4.2.1"/>
    </reaction>
    <physiologicalReaction direction="left-to-right" evidence="1">
        <dbReference type="Rhea" id="RHEA:27647"/>
    </physiologicalReaction>
</comment>
<dbReference type="PANTHER" id="PTHR30616">
    <property type="entry name" value="UNCHARACTERIZED PROTEIN YFIH"/>
    <property type="match status" value="1"/>
</dbReference>
<evidence type="ECO:0000256" key="8">
    <source>
        <dbReference type="ARBA" id="ARBA00048968"/>
    </source>
</evidence>
<reference evidence="11 12" key="2">
    <citation type="journal article" date="2012" name="J. Bacteriol.">
        <title>Complete Genome Sequence of Rahnella sp. Strain Y9602, a Gammaproteobacterium Isolate from Metal- and Radionuclide-Contaminated Soil.</title>
        <authorList>
            <person name="Martinez R.J."/>
            <person name="Bruce D."/>
            <person name="Detter C."/>
            <person name="Goodwin L.A."/>
            <person name="Han J."/>
            <person name="Han C.S."/>
            <person name="Held B."/>
            <person name="Land M.L."/>
            <person name="Mikhailova N."/>
            <person name="Nolan M."/>
            <person name="Pennacchio L."/>
            <person name="Pitluck S."/>
            <person name="Tapia R."/>
            <person name="Woyke T."/>
            <person name="Sobecky P.A."/>
        </authorList>
    </citation>
    <scope>NUCLEOTIDE SEQUENCE [LARGE SCALE GENOMIC DNA]</scope>
    <source>
        <strain evidence="11 12">Y9602</strain>
    </source>
</reference>
<dbReference type="CDD" id="cd16833">
    <property type="entry name" value="YfiH"/>
    <property type="match status" value="1"/>
</dbReference>
<evidence type="ECO:0000256" key="3">
    <source>
        <dbReference type="ARBA" id="ARBA00022679"/>
    </source>
</evidence>
<evidence type="ECO:0000256" key="4">
    <source>
        <dbReference type="ARBA" id="ARBA00022723"/>
    </source>
</evidence>
<keyword evidence="3" id="KW-0808">Transferase</keyword>
<dbReference type="InterPro" id="IPR011324">
    <property type="entry name" value="Cytotoxic_necrot_fac-like_cat"/>
</dbReference>
<comment type="similarity">
    <text evidence="2 10">Belongs to the purine nucleoside phosphorylase YfiH/LACC1 family.</text>
</comment>
<evidence type="ECO:0000256" key="1">
    <source>
        <dbReference type="ARBA" id="ARBA00000553"/>
    </source>
</evidence>
<dbReference type="PANTHER" id="PTHR30616:SF2">
    <property type="entry name" value="PURINE NUCLEOSIDE PHOSPHORYLASE LACC1"/>
    <property type="match status" value="1"/>
</dbReference>
<evidence type="ECO:0000256" key="5">
    <source>
        <dbReference type="ARBA" id="ARBA00022801"/>
    </source>
</evidence>
<sequence length="245" mass="26205">MGTLIQPQWPQPSSVRSYATTREGGVSLLPFGSLNLGDHVGDLPEHVALNRQRIIELGGLPAAPHWLEQVHGIDVVRLTAQTPRTPSLIADAAYTREPGVVCAAMTADCLPVLFCSKNGDEVAAAHAGWRGLCAGVLENTVACFEATPGDVMAWMGPAIGPSHFEVGGEVREAFMAVDSAVSVAFRPAGAKFMADIYQLARFRLQAAGITALYGGEYCTVTDSNKFYSYRRDGITGRLASLIWLI</sequence>
<comment type="catalytic activity">
    <reaction evidence="8">
        <text>adenosine + phosphate = alpha-D-ribose 1-phosphate + adenine</text>
        <dbReference type="Rhea" id="RHEA:27642"/>
        <dbReference type="ChEBI" id="CHEBI:16335"/>
        <dbReference type="ChEBI" id="CHEBI:16708"/>
        <dbReference type="ChEBI" id="CHEBI:43474"/>
        <dbReference type="ChEBI" id="CHEBI:57720"/>
        <dbReference type="EC" id="2.4.2.1"/>
    </reaction>
    <physiologicalReaction direction="left-to-right" evidence="8">
        <dbReference type="Rhea" id="RHEA:27643"/>
    </physiologicalReaction>
</comment>
<dbReference type="AlphaFoldDB" id="A0A0H3F690"/>
<proteinExistence type="inferred from homology"/>
<reference evidence="12" key="1">
    <citation type="submission" date="2011-01" db="EMBL/GenBank/DDBJ databases">
        <title>Complete sequence of chromosome of Rahnella sp. Y9602.</title>
        <authorList>
            <consortium name="US DOE Joint Genome Institute"/>
            <person name="Lucas S."/>
            <person name="Copeland A."/>
            <person name="Lapidus A."/>
            <person name="Cheng J.-F."/>
            <person name="Goodwin L."/>
            <person name="Pitluck S."/>
            <person name="Lu M."/>
            <person name="Detter J.C."/>
            <person name="Han C."/>
            <person name="Tapia R."/>
            <person name="Land M."/>
            <person name="Hauser L."/>
            <person name="Kyrpides N."/>
            <person name="Ivanova N."/>
            <person name="Ovchinnikova G."/>
            <person name="Pagani I."/>
            <person name="Sobecky P.A."/>
            <person name="Martinez R.J."/>
            <person name="Woyke T."/>
        </authorList>
    </citation>
    <scope>NUCLEOTIDE SEQUENCE [LARGE SCALE GENOMIC DNA]</scope>
    <source>
        <strain evidence="12">Y9602</strain>
    </source>
</reference>
<dbReference type="KEGG" id="rah:Rahaq_0736"/>
<evidence type="ECO:0000256" key="10">
    <source>
        <dbReference type="RuleBase" id="RU361274"/>
    </source>
</evidence>
<dbReference type="Proteomes" id="UP000007257">
    <property type="component" value="Chromosome"/>
</dbReference>
<dbReference type="EMBL" id="CP002505">
    <property type="protein sequence ID" value="ADW72363.1"/>
    <property type="molecule type" value="Genomic_DNA"/>
</dbReference>
<dbReference type="HOGENOM" id="CLU_065784_1_1_6"/>
<keyword evidence="4" id="KW-0479">Metal-binding</keyword>